<proteinExistence type="predicted"/>
<reference evidence="1" key="2">
    <citation type="journal article" date="2015" name="Fish Shellfish Immunol.">
        <title>Early steps in the European eel (Anguilla anguilla)-Vibrio vulnificus interaction in the gills: Role of the RtxA13 toxin.</title>
        <authorList>
            <person name="Callol A."/>
            <person name="Pajuelo D."/>
            <person name="Ebbesson L."/>
            <person name="Teles M."/>
            <person name="MacKenzie S."/>
            <person name="Amaro C."/>
        </authorList>
    </citation>
    <scope>NUCLEOTIDE SEQUENCE</scope>
</reference>
<dbReference type="AlphaFoldDB" id="A0A0E9TCA8"/>
<reference evidence="1" key="1">
    <citation type="submission" date="2014-11" db="EMBL/GenBank/DDBJ databases">
        <authorList>
            <person name="Amaro Gonzalez C."/>
        </authorList>
    </citation>
    <scope>NUCLEOTIDE SEQUENCE</scope>
</reference>
<name>A0A0E9TCA8_ANGAN</name>
<sequence length="28" mass="3248">MRSTLLQETGQFRANGHFCFTHFCKTDA</sequence>
<evidence type="ECO:0000313" key="1">
    <source>
        <dbReference type="EMBL" id="JAH50348.1"/>
    </source>
</evidence>
<organism evidence="1">
    <name type="scientific">Anguilla anguilla</name>
    <name type="common">European freshwater eel</name>
    <name type="synonym">Muraena anguilla</name>
    <dbReference type="NCBI Taxonomy" id="7936"/>
    <lineage>
        <taxon>Eukaryota</taxon>
        <taxon>Metazoa</taxon>
        <taxon>Chordata</taxon>
        <taxon>Craniata</taxon>
        <taxon>Vertebrata</taxon>
        <taxon>Euteleostomi</taxon>
        <taxon>Actinopterygii</taxon>
        <taxon>Neopterygii</taxon>
        <taxon>Teleostei</taxon>
        <taxon>Anguilliformes</taxon>
        <taxon>Anguillidae</taxon>
        <taxon>Anguilla</taxon>
    </lineage>
</organism>
<dbReference type="EMBL" id="GBXM01058229">
    <property type="protein sequence ID" value="JAH50348.1"/>
    <property type="molecule type" value="Transcribed_RNA"/>
</dbReference>
<protein>
    <submittedName>
        <fullName evidence="1">Uncharacterized protein</fullName>
    </submittedName>
</protein>
<accession>A0A0E9TCA8</accession>